<feature type="region of interest" description="Disordered" evidence="1">
    <location>
        <begin position="59"/>
        <end position="78"/>
    </location>
</feature>
<proteinExistence type="predicted"/>
<reference evidence="3" key="2">
    <citation type="journal article" date="2017" name="Nat. Plants">
        <title>The Aegilops tauschii genome reveals multiple impacts of transposons.</title>
        <authorList>
            <person name="Zhao G."/>
            <person name="Zou C."/>
            <person name="Li K."/>
            <person name="Wang K."/>
            <person name="Li T."/>
            <person name="Gao L."/>
            <person name="Zhang X."/>
            <person name="Wang H."/>
            <person name="Yang Z."/>
            <person name="Liu X."/>
            <person name="Jiang W."/>
            <person name="Mao L."/>
            <person name="Kong X."/>
            <person name="Jiao Y."/>
            <person name="Jia J."/>
        </authorList>
    </citation>
    <scope>NUCLEOTIDE SEQUENCE [LARGE SCALE GENOMIC DNA]</scope>
    <source>
        <strain evidence="3">cv. AL8/78</strain>
    </source>
</reference>
<reference evidence="2" key="4">
    <citation type="submission" date="2019-03" db="UniProtKB">
        <authorList>
            <consortium name="EnsemblPlants"/>
        </authorList>
    </citation>
    <scope>IDENTIFICATION</scope>
</reference>
<keyword evidence="3" id="KW-1185">Reference proteome</keyword>
<feature type="region of interest" description="Disordered" evidence="1">
    <location>
        <begin position="1"/>
        <end position="28"/>
    </location>
</feature>
<name>A0A452XZ13_AEGTS</name>
<reference evidence="2" key="5">
    <citation type="journal article" date="2021" name="G3 (Bethesda)">
        <title>Aegilops tauschii genome assembly Aet v5.0 features greater sequence contiguity and improved annotation.</title>
        <authorList>
            <person name="Wang L."/>
            <person name="Zhu T."/>
            <person name="Rodriguez J.C."/>
            <person name="Deal K.R."/>
            <person name="Dubcovsky J."/>
            <person name="McGuire P.E."/>
            <person name="Lux T."/>
            <person name="Spannagl M."/>
            <person name="Mayer K.F.X."/>
            <person name="Baldrich P."/>
            <person name="Meyers B.C."/>
            <person name="Huo N."/>
            <person name="Gu Y.Q."/>
            <person name="Zhou H."/>
            <person name="Devos K.M."/>
            <person name="Bennetzen J.L."/>
            <person name="Unver T."/>
            <person name="Budak H."/>
            <person name="Gulick P.J."/>
            <person name="Galiba G."/>
            <person name="Kalapos B."/>
            <person name="Nelson D.R."/>
            <person name="Li P."/>
            <person name="You F.M."/>
            <person name="Luo M.C."/>
            <person name="Dvorak J."/>
        </authorList>
    </citation>
    <scope>NUCLEOTIDE SEQUENCE [LARGE SCALE GENOMIC DNA]</scope>
    <source>
        <strain evidence="2">cv. AL8/78</strain>
    </source>
</reference>
<sequence>MEGGGHGGKLREVVGSGDRQEEKAAGLEPPVTAAPLLAVCSSHGERDRRWLMRQSPAHSAWRAREMSPAERAAGRSRVGGRRRKGWSVCGWARSVGSIGSVNRHVATGMVRSKRPVFRLHSSVTVRITQAARENLGTCFYSLAFVPFD</sequence>
<reference evidence="2" key="3">
    <citation type="journal article" date="2017" name="Nature">
        <title>Genome sequence of the progenitor of the wheat D genome Aegilops tauschii.</title>
        <authorList>
            <person name="Luo M.C."/>
            <person name="Gu Y.Q."/>
            <person name="Puiu D."/>
            <person name="Wang H."/>
            <person name="Twardziok S.O."/>
            <person name="Deal K.R."/>
            <person name="Huo N."/>
            <person name="Zhu T."/>
            <person name="Wang L."/>
            <person name="Wang Y."/>
            <person name="McGuire P.E."/>
            <person name="Liu S."/>
            <person name="Long H."/>
            <person name="Ramasamy R.K."/>
            <person name="Rodriguez J.C."/>
            <person name="Van S.L."/>
            <person name="Yuan L."/>
            <person name="Wang Z."/>
            <person name="Xia Z."/>
            <person name="Xiao L."/>
            <person name="Anderson O.D."/>
            <person name="Ouyang S."/>
            <person name="Liang Y."/>
            <person name="Zimin A.V."/>
            <person name="Pertea G."/>
            <person name="Qi P."/>
            <person name="Bennetzen J.L."/>
            <person name="Dai X."/>
            <person name="Dawson M.W."/>
            <person name="Muller H.G."/>
            <person name="Kugler K."/>
            <person name="Rivarola-Duarte L."/>
            <person name="Spannagl M."/>
            <person name="Mayer K.F.X."/>
            <person name="Lu F.H."/>
            <person name="Bevan M.W."/>
            <person name="Leroy P."/>
            <person name="Li P."/>
            <person name="You F.M."/>
            <person name="Sun Q."/>
            <person name="Liu Z."/>
            <person name="Lyons E."/>
            <person name="Wicker T."/>
            <person name="Salzberg S.L."/>
            <person name="Devos K.M."/>
            <person name="Dvorak J."/>
        </authorList>
    </citation>
    <scope>NUCLEOTIDE SEQUENCE [LARGE SCALE GENOMIC DNA]</scope>
    <source>
        <strain evidence="2">cv. AL8/78</strain>
    </source>
</reference>
<dbReference type="Gramene" id="AET1Gv20226000.1">
    <property type="protein sequence ID" value="AET1Gv20226000.1"/>
    <property type="gene ID" value="AET1Gv20226000"/>
</dbReference>
<dbReference type="EnsemblPlants" id="AET1Gv20226000.2">
    <property type="protein sequence ID" value="AET1Gv20226000.2"/>
    <property type="gene ID" value="AET1Gv20226000"/>
</dbReference>
<reference evidence="3" key="1">
    <citation type="journal article" date="2014" name="Science">
        <title>Ancient hybridizations among the ancestral genomes of bread wheat.</title>
        <authorList>
            <consortium name="International Wheat Genome Sequencing Consortium,"/>
            <person name="Marcussen T."/>
            <person name="Sandve S.R."/>
            <person name="Heier L."/>
            <person name="Spannagl M."/>
            <person name="Pfeifer M."/>
            <person name="Jakobsen K.S."/>
            <person name="Wulff B.B."/>
            <person name="Steuernagel B."/>
            <person name="Mayer K.F."/>
            <person name="Olsen O.A."/>
        </authorList>
    </citation>
    <scope>NUCLEOTIDE SEQUENCE [LARGE SCALE GENOMIC DNA]</scope>
    <source>
        <strain evidence="3">cv. AL8/78</strain>
    </source>
</reference>
<dbReference type="EnsemblPlants" id="AET1Gv20226000.4">
    <property type="protein sequence ID" value="AET1Gv20226000.4"/>
    <property type="gene ID" value="AET1Gv20226000"/>
</dbReference>
<dbReference type="Proteomes" id="UP000015105">
    <property type="component" value="Chromosome 1D"/>
</dbReference>
<organism evidence="2 3">
    <name type="scientific">Aegilops tauschii subsp. strangulata</name>
    <name type="common">Goatgrass</name>
    <dbReference type="NCBI Taxonomy" id="200361"/>
    <lineage>
        <taxon>Eukaryota</taxon>
        <taxon>Viridiplantae</taxon>
        <taxon>Streptophyta</taxon>
        <taxon>Embryophyta</taxon>
        <taxon>Tracheophyta</taxon>
        <taxon>Spermatophyta</taxon>
        <taxon>Magnoliopsida</taxon>
        <taxon>Liliopsida</taxon>
        <taxon>Poales</taxon>
        <taxon>Poaceae</taxon>
        <taxon>BOP clade</taxon>
        <taxon>Pooideae</taxon>
        <taxon>Triticodae</taxon>
        <taxon>Triticeae</taxon>
        <taxon>Triticinae</taxon>
        <taxon>Aegilops</taxon>
    </lineage>
</organism>
<evidence type="ECO:0000313" key="3">
    <source>
        <dbReference type="Proteomes" id="UP000015105"/>
    </source>
</evidence>
<accession>A0A452XZ13</accession>
<dbReference type="Gramene" id="AET1Gv20226000.2">
    <property type="protein sequence ID" value="AET1Gv20226000.2"/>
    <property type="gene ID" value="AET1Gv20226000"/>
</dbReference>
<protein>
    <submittedName>
        <fullName evidence="2">Uncharacterized protein</fullName>
    </submittedName>
</protein>
<dbReference type="AlphaFoldDB" id="A0A452XZ13"/>
<evidence type="ECO:0000313" key="2">
    <source>
        <dbReference type="EnsemblPlants" id="AET1Gv20226000.4"/>
    </source>
</evidence>
<evidence type="ECO:0000256" key="1">
    <source>
        <dbReference type="SAM" id="MobiDB-lite"/>
    </source>
</evidence>
<dbReference type="EnsemblPlants" id="AET1Gv20226000.1">
    <property type="protein sequence ID" value="AET1Gv20226000.1"/>
    <property type="gene ID" value="AET1Gv20226000"/>
</dbReference>
<dbReference type="Gramene" id="AET1Gv20226000.4">
    <property type="protein sequence ID" value="AET1Gv20226000.4"/>
    <property type="gene ID" value="AET1Gv20226000"/>
</dbReference>